<name>A0A1E3QR86_9ASCO</name>
<keyword evidence="2" id="KW-0812">Transmembrane</keyword>
<keyword evidence="2" id="KW-1133">Transmembrane helix</keyword>
<dbReference type="PANTHER" id="PTHR37792">
    <property type="entry name" value="RIBONUCLEASE MRP PROTEIN SUBUNIT RMP1"/>
    <property type="match status" value="1"/>
</dbReference>
<dbReference type="Pfam" id="PF20945">
    <property type="entry name" value="RMP1"/>
    <property type="match status" value="1"/>
</dbReference>
<keyword evidence="5" id="KW-1185">Reference proteome</keyword>
<dbReference type="InterPro" id="IPR047205">
    <property type="entry name" value="RMP1"/>
</dbReference>
<evidence type="ECO:0000313" key="4">
    <source>
        <dbReference type="EMBL" id="ODQ80191.1"/>
    </source>
</evidence>
<dbReference type="InterPro" id="IPR047204">
    <property type="entry name" value="RMP1_RBD"/>
</dbReference>
<proteinExistence type="predicted"/>
<dbReference type="AlphaFoldDB" id="A0A1E3QR86"/>
<dbReference type="RefSeq" id="XP_018985519.1">
    <property type="nucleotide sequence ID" value="XM_019127025.1"/>
</dbReference>
<dbReference type="GO" id="GO:0000172">
    <property type="term" value="C:ribonuclease MRP complex"/>
    <property type="evidence" value="ECO:0007669"/>
    <property type="project" value="InterPro"/>
</dbReference>
<reference evidence="5" key="1">
    <citation type="submission" date="2016-05" db="EMBL/GenBank/DDBJ databases">
        <title>Comparative genomics of biotechnologically important yeasts.</title>
        <authorList>
            <consortium name="DOE Joint Genome Institute"/>
            <person name="Riley R."/>
            <person name="Haridas S."/>
            <person name="Wolfe K.H."/>
            <person name="Lopes M.R."/>
            <person name="Hittinger C.T."/>
            <person name="Goker M."/>
            <person name="Salamov A."/>
            <person name="Wisecaver J."/>
            <person name="Long T.M."/>
            <person name="Aerts A.L."/>
            <person name="Barry K."/>
            <person name="Choi C."/>
            <person name="Clum A."/>
            <person name="Coughlan A.Y."/>
            <person name="Deshpande S."/>
            <person name="Douglass A.P."/>
            <person name="Hanson S.J."/>
            <person name="Klenk H.-P."/>
            <person name="Labutti K."/>
            <person name="Lapidus A."/>
            <person name="Lindquist E."/>
            <person name="Lipzen A."/>
            <person name="Meier-Kolthoff J.P."/>
            <person name="Ohm R.A."/>
            <person name="Otillar R.P."/>
            <person name="Pangilinan J."/>
            <person name="Peng Y."/>
            <person name="Rokas A."/>
            <person name="Rosa C.A."/>
            <person name="Scheuner C."/>
            <person name="Sibirny A.A."/>
            <person name="Slot J.C."/>
            <person name="Stielow J.B."/>
            <person name="Sun H."/>
            <person name="Kurtzman C.P."/>
            <person name="Blackwell M."/>
            <person name="Grigoriev I.V."/>
            <person name="Jeffries T.W."/>
        </authorList>
    </citation>
    <scope>NUCLEOTIDE SEQUENCE [LARGE SCALE GENOMIC DNA]</scope>
    <source>
        <strain evidence="5">NRRL Y-12698</strain>
    </source>
</reference>
<dbReference type="Proteomes" id="UP000094336">
    <property type="component" value="Unassembled WGS sequence"/>
</dbReference>
<feature type="domain" description="RNase MRP protein 1 RNA binding" evidence="3">
    <location>
        <begin position="23"/>
        <end position="118"/>
    </location>
</feature>
<protein>
    <recommendedName>
        <fullName evidence="3">RNase MRP protein 1 RNA binding domain-containing protein</fullName>
    </recommendedName>
</protein>
<dbReference type="EMBL" id="KV454430">
    <property type="protein sequence ID" value="ODQ80191.1"/>
    <property type="molecule type" value="Genomic_DNA"/>
</dbReference>
<dbReference type="GO" id="GO:0000466">
    <property type="term" value="P:maturation of 5.8S rRNA from tricistronic rRNA transcript (SSU-rRNA, 5.8S rRNA, LSU-rRNA)"/>
    <property type="evidence" value="ECO:0007669"/>
    <property type="project" value="TreeGrafter"/>
</dbReference>
<evidence type="ECO:0000259" key="3">
    <source>
        <dbReference type="Pfam" id="PF20945"/>
    </source>
</evidence>
<dbReference type="STRING" id="984486.A0A1E3QR86"/>
<feature type="region of interest" description="Disordered" evidence="1">
    <location>
        <begin position="162"/>
        <end position="199"/>
    </location>
</feature>
<dbReference type="CDD" id="cd22573">
    <property type="entry name" value="RMP1_RBD"/>
    <property type="match status" value="1"/>
</dbReference>
<sequence>MPPKTKLVPVLTPLQQLQSEYGILHLIYHRNKNQHCNASWWKHLNILHRQLRKIILLRDGKESPSGGGKCSPKYQHRVRVADYLVNKIIPGAYRHFNGILRLGQFITLGMALIGVLGKVFVLLKSMFGSSFQTKPQAGSFTSDEMTKGAVDDLGEELGEMLEPLDPIPEPAMPKTRKRNVTEEGPPKKKSKGTSIDSIFGGKKAKTAGLKTKKKTSINDIFGGGFSSKSKKMKGND</sequence>
<dbReference type="GO" id="GO:0000294">
    <property type="term" value="P:nuclear-transcribed mRNA catabolic process, RNase MRP-dependent"/>
    <property type="evidence" value="ECO:0007669"/>
    <property type="project" value="TreeGrafter"/>
</dbReference>
<evidence type="ECO:0000256" key="2">
    <source>
        <dbReference type="SAM" id="Phobius"/>
    </source>
</evidence>
<evidence type="ECO:0000313" key="5">
    <source>
        <dbReference type="Proteomes" id="UP000094336"/>
    </source>
</evidence>
<dbReference type="GeneID" id="30144879"/>
<evidence type="ECO:0000256" key="1">
    <source>
        <dbReference type="SAM" id="MobiDB-lite"/>
    </source>
</evidence>
<keyword evidence="2" id="KW-0472">Membrane</keyword>
<dbReference type="GO" id="GO:0042134">
    <property type="term" value="F:rRNA primary transcript binding"/>
    <property type="evidence" value="ECO:0007669"/>
    <property type="project" value="InterPro"/>
</dbReference>
<accession>A0A1E3QR86</accession>
<dbReference type="OrthoDB" id="5414547at2759"/>
<organism evidence="4 5">
    <name type="scientific">Babjeviella inositovora NRRL Y-12698</name>
    <dbReference type="NCBI Taxonomy" id="984486"/>
    <lineage>
        <taxon>Eukaryota</taxon>
        <taxon>Fungi</taxon>
        <taxon>Dikarya</taxon>
        <taxon>Ascomycota</taxon>
        <taxon>Saccharomycotina</taxon>
        <taxon>Pichiomycetes</taxon>
        <taxon>Serinales incertae sedis</taxon>
        <taxon>Babjeviella</taxon>
    </lineage>
</organism>
<feature type="transmembrane region" description="Helical" evidence="2">
    <location>
        <begin position="102"/>
        <end position="123"/>
    </location>
</feature>
<gene>
    <name evidence="4" type="ORF">BABINDRAFT_129684</name>
</gene>
<dbReference type="PANTHER" id="PTHR37792:SF1">
    <property type="entry name" value="RIBONUCLEASE MRP PROTEIN SUBUNIT RMP1"/>
    <property type="match status" value="1"/>
</dbReference>